<evidence type="ECO:0000313" key="6">
    <source>
        <dbReference type="Proteomes" id="UP000320212"/>
    </source>
</evidence>
<proteinExistence type="predicted"/>
<reference evidence="3" key="2">
    <citation type="submission" date="2019-12" db="EMBL/GenBank/DDBJ databases">
        <title>Haloferax alexandrinus strain pws11.</title>
        <authorList>
            <person name="Verma D.K."/>
            <person name="Gopal K."/>
            <person name="Prasad E.S."/>
        </authorList>
    </citation>
    <scope>NUCLEOTIDE SEQUENCE</scope>
    <source>
        <strain evidence="3">Pws11</strain>
    </source>
</reference>
<organism evidence="4 7">
    <name type="scientific">Haloferax volcanii</name>
    <name type="common">Halobacterium volcanii</name>
    <dbReference type="NCBI Taxonomy" id="2246"/>
    <lineage>
        <taxon>Archaea</taxon>
        <taxon>Methanobacteriati</taxon>
        <taxon>Methanobacteriota</taxon>
        <taxon>Stenosarchaea group</taxon>
        <taxon>Halobacteria</taxon>
        <taxon>Halobacteriales</taxon>
        <taxon>Haloferacaceae</taxon>
        <taxon>Haloferax</taxon>
    </lineage>
</organism>
<feature type="transmembrane region" description="Helical" evidence="2">
    <location>
        <begin position="104"/>
        <end position="126"/>
    </location>
</feature>
<evidence type="ECO:0000313" key="7">
    <source>
        <dbReference type="Proteomes" id="UP000465667"/>
    </source>
</evidence>
<feature type="region of interest" description="Disordered" evidence="1">
    <location>
        <begin position="34"/>
        <end position="64"/>
    </location>
</feature>
<evidence type="ECO:0000313" key="4">
    <source>
        <dbReference type="EMBL" id="QIB78694.1"/>
    </source>
</evidence>
<dbReference type="KEGG" id="hale:G3A49_11290"/>
<gene>
    <name evidence="5" type="ORF">FQA18_05360</name>
    <name evidence="4" type="ORF">G3A49_11290</name>
    <name evidence="3" type="ORF">GOC85_08010</name>
</gene>
<keyword evidence="2" id="KW-0472">Membrane</keyword>
<evidence type="ECO:0000256" key="1">
    <source>
        <dbReference type="SAM" id="MobiDB-lite"/>
    </source>
</evidence>
<sequence>MAQTGLFLGFVLGVALLALTVFLTGRGWRQYSVTSVPTPTGGGSSGNAGESERERGSGSGTAARRWADDPTVLSLVFLLAALGFGAVAVLFVGGSTIPEGVSDAAGPVLVAGTLTVVITYLFYGTYHAARGRGLERSQAALLGSWVLGLLFVVGVALRLVGLL</sequence>
<feature type="transmembrane region" description="Helical" evidence="2">
    <location>
        <begin position="72"/>
        <end position="92"/>
    </location>
</feature>
<accession>A0A6C0UT87</accession>
<keyword evidence="2" id="KW-1133">Transmembrane helix</keyword>
<dbReference type="EMBL" id="WOWC01000001">
    <property type="protein sequence ID" value="NLV02530.1"/>
    <property type="molecule type" value="Genomic_DNA"/>
</dbReference>
<name>A0A6C0UT87_HALVO</name>
<evidence type="ECO:0000313" key="5">
    <source>
        <dbReference type="EMBL" id="TVT95636.1"/>
    </source>
</evidence>
<dbReference type="RefSeq" id="WP_004063188.1">
    <property type="nucleotide sequence ID" value="NZ_CP048738.1"/>
</dbReference>
<evidence type="ECO:0000256" key="2">
    <source>
        <dbReference type="SAM" id="Phobius"/>
    </source>
</evidence>
<dbReference type="AlphaFoldDB" id="A0A6C0UT87"/>
<feature type="transmembrane region" description="Helical" evidence="2">
    <location>
        <begin position="6"/>
        <end position="25"/>
    </location>
</feature>
<dbReference type="EMBL" id="VMTR01000022">
    <property type="protein sequence ID" value="TVT95636.1"/>
    <property type="molecule type" value="Genomic_DNA"/>
</dbReference>
<reference evidence="5 6" key="1">
    <citation type="submission" date="2019-07" db="EMBL/GenBank/DDBJ databases">
        <title>Draft genome sequence of Haloferax volcanii SS0101, isolated from salt farm in Samut Sakhon, Thailand.</title>
        <authorList>
            <person name="Wanthongcharoen S."/>
            <person name="Yamprayoonswat W."/>
            <person name="Ruangsuj P."/>
            <person name="Thongpramul N."/>
            <person name="Jumpathong W."/>
            <person name="Sittihan S."/>
            <person name="Kanjanavas P."/>
            <person name="Yasawong M."/>
        </authorList>
    </citation>
    <scope>NUCLEOTIDE SEQUENCE [LARGE SCALE GENOMIC DNA]</scope>
    <source>
        <strain evidence="5 6">SS0101</strain>
    </source>
</reference>
<dbReference type="Proteomes" id="UP000619835">
    <property type="component" value="Unassembled WGS sequence"/>
</dbReference>
<keyword evidence="2" id="KW-0812">Transmembrane</keyword>
<feature type="transmembrane region" description="Helical" evidence="2">
    <location>
        <begin position="138"/>
        <end position="160"/>
    </location>
</feature>
<dbReference type="EMBL" id="CP048738">
    <property type="protein sequence ID" value="QIB78694.1"/>
    <property type="molecule type" value="Genomic_DNA"/>
</dbReference>
<accession>A0A558GD22</accession>
<dbReference type="Proteomes" id="UP000320212">
    <property type="component" value="Unassembled WGS sequence"/>
</dbReference>
<evidence type="ECO:0000313" key="3">
    <source>
        <dbReference type="EMBL" id="NLV02530.1"/>
    </source>
</evidence>
<dbReference type="GeneID" id="44084001"/>
<protein>
    <submittedName>
        <fullName evidence="4">Uncharacterized protein</fullName>
    </submittedName>
</protein>
<reference evidence="4 7" key="3">
    <citation type="submission" date="2020-02" db="EMBL/GenBank/DDBJ databases">
        <title>Whole genome sequence of Haloferax alexandrinus pws1.</title>
        <authorList>
            <person name="Verma D.K."/>
            <person name="Gopal K."/>
            <person name="Prasad E.S."/>
        </authorList>
    </citation>
    <scope>NUCLEOTIDE SEQUENCE [LARGE SCALE GENOMIC DNA]</scope>
    <source>
        <strain evidence="7">wsp1</strain>
        <strain evidence="4">Wsp1</strain>
    </source>
</reference>
<dbReference type="Proteomes" id="UP000465667">
    <property type="component" value="Chromosome"/>
</dbReference>